<dbReference type="HAMAP" id="MF_00023">
    <property type="entry name" value="SmpB"/>
    <property type="match status" value="1"/>
</dbReference>
<evidence type="ECO:0000256" key="2">
    <source>
        <dbReference type="ARBA" id="ARBA00022884"/>
    </source>
</evidence>
<dbReference type="NCBIfam" id="TIGR00086">
    <property type="entry name" value="smpB"/>
    <property type="match status" value="1"/>
</dbReference>
<evidence type="ECO:0000256" key="4">
    <source>
        <dbReference type="SAM" id="MobiDB-lite"/>
    </source>
</evidence>
<dbReference type="GO" id="GO:0070930">
    <property type="term" value="P:trans-translation-dependent protein tagging"/>
    <property type="evidence" value="ECO:0007669"/>
    <property type="project" value="TreeGrafter"/>
</dbReference>
<gene>
    <name evidence="3" type="primary">smpB</name>
    <name evidence="5" type="ORF">DI551_01435</name>
</gene>
<dbReference type="InterPro" id="IPR000037">
    <property type="entry name" value="SsrA-bd_prot"/>
</dbReference>
<dbReference type="EMBL" id="QFQB01000005">
    <property type="protein sequence ID" value="PZQ48443.1"/>
    <property type="molecule type" value="Genomic_DNA"/>
</dbReference>
<dbReference type="PANTHER" id="PTHR30308">
    <property type="entry name" value="TMRNA-BINDING COMPONENT OF TRANS-TRANSLATION TAGGING COMPLEX"/>
    <property type="match status" value="1"/>
</dbReference>
<dbReference type="Gene3D" id="2.40.280.10">
    <property type="match status" value="1"/>
</dbReference>
<evidence type="ECO:0000256" key="1">
    <source>
        <dbReference type="ARBA" id="ARBA00022490"/>
    </source>
</evidence>
<proteinExistence type="inferred from homology"/>
<evidence type="ECO:0000313" key="5">
    <source>
        <dbReference type="EMBL" id="PZQ48443.1"/>
    </source>
</evidence>
<dbReference type="SUPFAM" id="SSF74982">
    <property type="entry name" value="Small protein B (SmpB)"/>
    <property type="match status" value="1"/>
</dbReference>
<keyword evidence="1 3" id="KW-0963">Cytoplasm</keyword>
<dbReference type="InterPro" id="IPR023620">
    <property type="entry name" value="SmpB"/>
</dbReference>
<protein>
    <recommendedName>
        <fullName evidence="3">SsrA-binding protein</fullName>
    </recommendedName>
    <alternativeName>
        <fullName evidence="3">Small protein B</fullName>
    </alternativeName>
</protein>
<comment type="subcellular location">
    <subcellularLocation>
        <location evidence="3">Cytoplasm</location>
    </subcellularLocation>
    <text evidence="3">The tmRNA-SmpB complex associates with stalled 70S ribosomes.</text>
</comment>
<comment type="caution">
    <text evidence="5">The sequence shown here is derived from an EMBL/GenBank/DDBJ whole genome shotgun (WGS) entry which is preliminary data.</text>
</comment>
<comment type="similarity">
    <text evidence="3">Belongs to the SmpB family.</text>
</comment>
<dbReference type="GO" id="GO:0070929">
    <property type="term" value="P:trans-translation"/>
    <property type="evidence" value="ECO:0007669"/>
    <property type="project" value="UniProtKB-UniRule"/>
</dbReference>
<dbReference type="PANTHER" id="PTHR30308:SF2">
    <property type="entry name" value="SSRA-BINDING PROTEIN"/>
    <property type="match status" value="1"/>
</dbReference>
<dbReference type="Proteomes" id="UP000249417">
    <property type="component" value="Unassembled WGS sequence"/>
</dbReference>
<dbReference type="GO" id="GO:0003723">
    <property type="term" value="F:RNA binding"/>
    <property type="evidence" value="ECO:0007669"/>
    <property type="project" value="UniProtKB-UniRule"/>
</dbReference>
<dbReference type="PROSITE" id="PS01317">
    <property type="entry name" value="SSRP"/>
    <property type="match status" value="1"/>
</dbReference>
<name>A0A2W5Q115_9BACT</name>
<dbReference type="AlphaFoldDB" id="A0A2W5Q115"/>
<dbReference type="NCBIfam" id="NF003843">
    <property type="entry name" value="PRK05422.1"/>
    <property type="match status" value="1"/>
</dbReference>
<evidence type="ECO:0000313" key="6">
    <source>
        <dbReference type="Proteomes" id="UP000249417"/>
    </source>
</evidence>
<organism evidence="5 6">
    <name type="scientific">Micavibrio aeruginosavorus</name>
    <dbReference type="NCBI Taxonomy" id="349221"/>
    <lineage>
        <taxon>Bacteria</taxon>
        <taxon>Pseudomonadati</taxon>
        <taxon>Bdellovibrionota</taxon>
        <taxon>Bdellovibrionia</taxon>
        <taxon>Bdellovibrionales</taxon>
        <taxon>Pseudobdellovibrionaceae</taxon>
        <taxon>Micavibrio</taxon>
    </lineage>
</organism>
<feature type="region of interest" description="Disordered" evidence="4">
    <location>
        <begin position="135"/>
        <end position="165"/>
    </location>
</feature>
<evidence type="ECO:0000256" key="3">
    <source>
        <dbReference type="HAMAP-Rule" id="MF_00023"/>
    </source>
</evidence>
<comment type="function">
    <text evidence="3">Required for rescue of stalled ribosomes mediated by trans-translation. Binds to transfer-messenger RNA (tmRNA), required for stable association of tmRNA with ribosomes. tmRNA and SmpB together mimic tRNA shape, replacing the anticodon stem-loop with SmpB. tmRNA is encoded by the ssrA gene; the 2 termini fold to resemble tRNA(Ala) and it encodes a 'tag peptide', a short internal open reading frame. During trans-translation Ala-aminoacylated tmRNA acts like a tRNA, entering the A-site of stalled ribosomes, displacing the stalled mRNA. The ribosome then switches to translate the ORF on the tmRNA; the nascent peptide is terminated with the 'tag peptide' encoded by the tmRNA and targeted for degradation. The ribosome is freed to recommence translation, which seems to be the essential function of trans-translation.</text>
</comment>
<dbReference type="InterPro" id="IPR020081">
    <property type="entry name" value="SsrA-bd_prot_CS"/>
</dbReference>
<accession>A0A2W5Q115</accession>
<reference evidence="5 6" key="1">
    <citation type="submission" date="2017-08" db="EMBL/GenBank/DDBJ databases">
        <title>Infants hospitalized years apart are colonized by the same room-sourced microbial strains.</title>
        <authorList>
            <person name="Brooks B."/>
            <person name="Olm M.R."/>
            <person name="Firek B.A."/>
            <person name="Baker R."/>
            <person name="Thomas B.C."/>
            <person name="Morowitz M.J."/>
            <person name="Banfield J.F."/>
        </authorList>
    </citation>
    <scope>NUCLEOTIDE SEQUENCE [LARGE SCALE GENOMIC DNA]</scope>
    <source>
        <strain evidence="5">S2_005_002_R2_29</strain>
    </source>
</reference>
<sequence length="165" mass="19049">MAKKNSKKPQLLSTDALISDNRKANYEYFLEDKIEAGIVLTGTEVKSLRHGQCGLQESHIAPKKGELWLLNAHIPEYQQAGPHLQHAPRRPRKLLLSARQMDKLMGSVQREGYTIVPTKIYFNTKGLAKLEIALAKGKKDHDKRETIKERDWNRQKQRVLRNERD</sequence>
<dbReference type="CDD" id="cd09294">
    <property type="entry name" value="SmpB"/>
    <property type="match status" value="1"/>
</dbReference>
<dbReference type="Pfam" id="PF01668">
    <property type="entry name" value="SmpB"/>
    <property type="match status" value="1"/>
</dbReference>
<feature type="compositionally biased region" description="Basic and acidic residues" evidence="4">
    <location>
        <begin position="137"/>
        <end position="165"/>
    </location>
</feature>
<dbReference type="GO" id="GO:0005829">
    <property type="term" value="C:cytosol"/>
    <property type="evidence" value="ECO:0007669"/>
    <property type="project" value="TreeGrafter"/>
</dbReference>
<keyword evidence="2 3" id="KW-0694">RNA-binding</keyword>